<reference evidence="1 2" key="1">
    <citation type="submission" date="2022-01" db="EMBL/GenBank/DDBJ databases">
        <title>A chromosomal length assembly of Cordylochernes scorpioides.</title>
        <authorList>
            <person name="Zeh D."/>
            <person name="Zeh J."/>
        </authorList>
    </citation>
    <scope>NUCLEOTIDE SEQUENCE [LARGE SCALE GENOMIC DNA]</scope>
    <source>
        <strain evidence="1">IN4F17</strain>
        <tissue evidence="1">Whole Body</tissue>
    </source>
</reference>
<dbReference type="InterPro" id="IPR052709">
    <property type="entry name" value="Transposase-MT_Hybrid"/>
</dbReference>
<keyword evidence="2" id="KW-1185">Reference proteome</keyword>
<gene>
    <name evidence="1" type="ORF">LAZ67_10000614</name>
</gene>
<organism evidence="1 2">
    <name type="scientific">Cordylochernes scorpioides</name>
    <dbReference type="NCBI Taxonomy" id="51811"/>
    <lineage>
        <taxon>Eukaryota</taxon>
        <taxon>Metazoa</taxon>
        <taxon>Ecdysozoa</taxon>
        <taxon>Arthropoda</taxon>
        <taxon>Chelicerata</taxon>
        <taxon>Arachnida</taxon>
        <taxon>Pseudoscorpiones</taxon>
        <taxon>Cheliferoidea</taxon>
        <taxon>Chernetidae</taxon>
        <taxon>Cordylochernes</taxon>
    </lineage>
</organism>
<protein>
    <recommendedName>
        <fullName evidence="3">Transposase</fullName>
    </recommendedName>
</protein>
<dbReference type="PANTHER" id="PTHR46060:SF1">
    <property type="entry name" value="MARINER MOS1 TRANSPOSASE-LIKE PROTEIN"/>
    <property type="match status" value="1"/>
</dbReference>
<name>A0ABY6L058_9ARAC</name>
<proteinExistence type="predicted"/>
<dbReference type="EMBL" id="CP092872">
    <property type="protein sequence ID" value="UYV72765.1"/>
    <property type="molecule type" value="Genomic_DNA"/>
</dbReference>
<dbReference type="Proteomes" id="UP001235939">
    <property type="component" value="Chromosome 10"/>
</dbReference>
<sequence length="288" mass="33980">MALSGTFHLRRNGQKIITPYICENFCNCQKSEKYITTENPMPQRDIAKLIGTSVSTINKIINKDLGLKATKKKHAVHKLFQSHIRQRHTISRYFYENFLAADRWKFIVTYDEAWVYLTNCDRKRAIYYQKRVEKSRPIWLKECAESYPKGFMVACGISYEGKLKIRKVERNAKINSEYYQNNILEPIFLNDIPSIYGKQSNKNRTPVKSPDLAPMDFCIFGCLKRALGKRHPRTIEGLWKVVKEEWDLLSMTMIRKCLISWKIRCRSVNKQKGFQIEHLKNFKYGVNF</sequence>
<accession>A0ABY6L058</accession>
<evidence type="ECO:0008006" key="3">
    <source>
        <dbReference type="Google" id="ProtNLM"/>
    </source>
</evidence>
<dbReference type="PANTHER" id="PTHR46060">
    <property type="entry name" value="MARINER MOS1 TRANSPOSASE-LIKE PROTEIN"/>
    <property type="match status" value="1"/>
</dbReference>
<dbReference type="InterPro" id="IPR036397">
    <property type="entry name" value="RNaseH_sf"/>
</dbReference>
<evidence type="ECO:0000313" key="1">
    <source>
        <dbReference type="EMBL" id="UYV72765.1"/>
    </source>
</evidence>
<evidence type="ECO:0000313" key="2">
    <source>
        <dbReference type="Proteomes" id="UP001235939"/>
    </source>
</evidence>
<dbReference type="Gene3D" id="3.30.420.10">
    <property type="entry name" value="Ribonuclease H-like superfamily/Ribonuclease H"/>
    <property type="match status" value="2"/>
</dbReference>